<feature type="compositionally biased region" description="Polar residues" evidence="1">
    <location>
        <begin position="318"/>
        <end position="330"/>
    </location>
</feature>
<comment type="caution">
    <text evidence="3">The sequence shown here is derived from an EMBL/GenBank/DDBJ whole genome shotgun (WGS) entry which is preliminary data.</text>
</comment>
<name>A0ABU1RTG2_9GAMM</name>
<evidence type="ECO:0000256" key="2">
    <source>
        <dbReference type="SAM" id="Phobius"/>
    </source>
</evidence>
<keyword evidence="2" id="KW-1133">Transmembrane helix</keyword>
<reference evidence="3 4" key="1">
    <citation type="submission" date="2023-07" db="EMBL/GenBank/DDBJ databases">
        <title>Sorghum-associated microbial communities from plants grown in Nebraska, USA.</title>
        <authorList>
            <person name="Schachtman D."/>
        </authorList>
    </citation>
    <scope>NUCLEOTIDE SEQUENCE [LARGE SCALE GENOMIC DNA]</scope>
    <source>
        <strain evidence="3 4">BE107</strain>
    </source>
</reference>
<dbReference type="Gene3D" id="1.20.140.160">
    <property type="match status" value="1"/>
</dbReference>
<proteinExistence type="predicted"/>
<feature type="transmembrane region" description="Helical" evidence="2">
    <location>
        <begin position="204"/>
        <end position="224"/>
    </location>
</feature>
<keyword evidence="4" id="KW-1185">Reference proteome</keyword>
<feature type="region of interest" description="Disordered" evidence="1">
    <location>
        <begin position="302"/>
        <end position="330"/>
    </location>
</feature>
<evidence type="ECO:0000313" key="4">
    <source>
        <dbReference type="Proteomes" id="UP001254759"/>
    </source>
</evidence>
<keyword evidence="2" id="KW-0472">Membrane</keyword>
<organism evidence="3 4">
    <name type="scientific">Pseudoxanthomonas sacheonensis</name>
    <dbReference type="NCBI Taxonomy" id="443615"/>
    <lineage>
        <taxon>Bacteria</taxon>
        <taxon>Pseudomonadati</taxon>
        <taxon>Pseudomonadota</taxon>
        <taxon>Gammaproteobacteria</taxon>
        <taxon>Lysobacterales</taxon>
        <taxon>Lysobacteraceae</taxon>
        <taxon>Pseudoxanthomonas</taxon>
    </lineage>
</organism>
<keyword evidence="2" id="KW-0812">Transmembrane</keyword>
<gene>
    <name evidence="3" type="ORF">J2W94_002347</name>
</gene>
<evidence type="ECO:0000313" key="3">
    <source>
        <dbReference type="EMBL" id="MDR6842062.1"/>
    </source>
</evidence>
<protein>
    <submittedName>
        <fullName evidence="3">Uncharacterized protein</fullName>
    </submittedName>
</protein>
<dbReference type="Proteomes" id="UP001254759">
    <property type="component" value="Unassembled WGS sequence"/>
</dbReference>
<sequence length="330" mass="35353">MPSNLNDAASVPAALSAFLRGVERRGALFAELQCGDREAGDSALAAAMRAFRNRAGTLPMAEWPRRFWALLVATPQLRQSAAPAQWPPGVEALAGLQSLPRQALLLRLAASLPEEEAAAVLGIAPEVHEQALASACPRDASGQPDALAWRALAEAIQSLLRELPPQRLAHLARLREAAILGTKIERPATAIRSPVEAQSGRRRWPWVVLVLALCAAALAATWWWPQWQASRGAGANLDGGVQRLQDQVEIAIEEIPEQPPAARFDSTTSLLTHPDFELLLEPQDEAIARDADFLAWYAAGASAPSDAPEEKAEEVAASTATGTETTDAQF</sequence>
<evidence type="ECO:0000256" key="1">
    <source>
        <dbReference type="SAM" id="MobiDB-lite"/>
    </source>
</evidence>
<dbReference type="EMBL" id="JAVDTT010000002">
    <property type="protein sequence ID" value="MDR6842062.1"/>
    <property type="molecule type" value="Genomic_DNA"/>
</dbReference>
<dbReference type="RefSeq" id="WP_310093457.1">
    <property type="nucleotide sequence ID" value="NZ_JAVDTT010000002.1"/>
</dbReference>
<accession>A0ABU1RTG2</accession>